<comment type="caution">
    <text evidence="2">The sequence shown here is derived from an EMBL/GenBank/DDBJ whole genome shotgun (WGS) entry which is preliminary data.</text>
</comment>
<dbReference type="PANTHER" id="PTHR43544:SF2">
    <property type="entry name" value="OXIDOREDUCTASE"/>
    <property type="match status" value="1"/>
</dbReference>
<dbReference type="Pfam" id="PF00106">
    <property type="entry name" value="adh_short"/>
    <property type="match status" value="1"/>
</dbReference>
<dbReference type="EMBL" id="LNIX01000001">
    <property type="protein sequence ID" value="OXA64889.1"/>
    <property type="molecule type" value="Genomic_DNA"/>
</dbReference>
<dbReference type="PANTHER" id="PTHR43544">
    <property type="entry name" value="SHORT-CHAIN DEHYDROGENASE/REDUCTASE"/>
    <property type="match status" value="1"/>
</dbReference>
<dbReference type="Proteomes" id="UP000198287">
    <property type="component" value="Unassembled WGS sequence"/>
</dbReference>
<evidence type="ECO:0000313" key="2">
    <source>
        <dbReference type="EMBL" id="OXA64889.1"/>
    </source>
</evidence>
<dbReference type="InterPro" id="IPR036291">
    <property type="entry name" value="NAD(P)-bd_dom_sf"/>
</dbReference>
<evidence type="ECO:0000256" key="1">
    <source>
        <dbReference type="SAM" id="MobiDB-lite"/>
    </source>
</evidence>
<dbReference type="Gene3D" id="3.40.50.720">
    <property type="entry name" value="NAD(P)-binding Rossmann-like Domain"/>
    <property type="match status" value="2"/>
</dbReference>
<reference evidence="2 3" key="1">
    <citation type="submission" date="2015-12" db="EMBL/GenBank/DDBJ databases">
        <title>The genome of Folsomia candida.</title>
        <authorList>
            <person name="Faddeeva A."/>
            <person name="Derks M.F."/>
            <person name="Anvar Y."/>
            <person name="Smit S."/>
            <person name="Van Straalen N."/>
            <person name="Roelofs D."/>
        </authorList>
    </citation>
    <scope>NUCLEOTIDE SEQUENCE [LARGE SCALE GENOMIC DNA]</scope>
    <source>
        <strain evidence="2 3">VU population</strain>
        <tissue evidence="2">Whole body</tissue>
    </source>
</reference>
<dbReference type="AlphaFoldDB" id="A0A226F522"/>
<accession>A0A226F522</accession>
<organism evidence="2 3">
    <name type="scientific">Folsomia candida</name>
    <name type="common">Springtail</name>
    <dbReference type="NCBI Taxonomy" id="158441"/>
    <lineage>
        <taxon>Eukaryota</taxon>
        <taxon>Metazoa</taxon>
        <taxon>Ecdysozoa</taxon>
        <taxon>Arthropoda</taxon>
        <taxon>Hexapoda</taxon>
        <taxon>Collembola</taxon>
        <taxon>Entomobryomorpha</taxon>
        <taxon>Isotomoidea</taxon>
        <taxon>Isotomidae</taxon>
        <taxon>Proisotominae</taxon>
        <taxon>Folsomia</taxon>
    </lineage>
</organism>
<dbReference type="OrthoDB" id="5296at2759"/>
<protein>
    <submittedName>
        <fullName evidence="2">Short-chain dehydrogenase reductase 3a</fullName>
    </submittedName>
</protein>
<dbReference type="GO" id="GO:0005737">
    <property type="term" value="C:cytoplasm"/>
    <property type="evidence" value="ECO:0007669"/>
    <property type="project" value="TreeGrafter"/>
</dbReference>
<keyword evidence="3" id="KW-1185">Reference proteome</keyword>
<gene>
    <name evidence="2" type="ORF">Fcan01_01663</name>
</gene>
<proteinExistence type="predicted"/>
<dbReference type="SUPFAM" id="SSF51735">
    <property type="entry name" value="NAD(P)-binding Rossmann-fold domains"/>
    <property type="match status" value="1"/>
</dbReference>
<dbReference type="GO" id="GO:0016491">
    <property type="term" value="F:oxidoreductase activity"/>
    <property type="evidence" value="ECO:0007669"/>
    <property type="project" value="TreeGrafter"/>
</dbReference>
<dbReference type="InterPro" id="IPR051468">
    <property type="entry name" value="Fungal_SecMetab_SDRs"/>
</dbReference>
<dbReference type="InterPro" id="IPR002347">
    <property type="entry name" value="SDR_fam"/>
</dbReference>
<sequence>MTASARYSTDPDLVSCLTEKILIQAGISLEQIQTGISVLQKVSGILLSSNIPLPPLNLNVENLVQQSATLQSSTSSNDDAVKLIHFLKDLRLLSIALLKSNKLNKSNVDLGRTPANQTPPEPEVKDNAQESDEDVPGHNLKQLNNICYICKESSPPPKHSFYPWLCLKCGDLNFQKRYQTANLGGKVALVTGGRTKIGYEIVLKLLRCDVKVIVTTRFPVDALKRYEKEKDFSTWKDKLRLYRLDLRFLRDVENFCDHINKSYDRLDILIENAAQTVRRPTVYYRELVDGENNTGILENGDILQRFTSGRVEEKKLLGGDENGISDTLTTTICVRDVQGQRHHEAVSMVKVHRDDYKYEKCERSSLQHFPSGILNKDGDPIDLRGENSWTLDLEDVESGEMVEVALVNYMAPYIILQRLTPLMKRGRSEGINWGWVVLVSAMEGKFEDCQKSAKHPHTNAAKAALNMLVRTSGKHYQRMGLLLTAVDTGWVTQEHPAYVPRTNKRYSEQTPLDVIDGAARVLDPIFHTANTGKVCFGKFLKDYFPTSW</sequence>
<feature type="region of interest" description="Disordered" evidence="1">
    <location>
        <begin position="108"/>
        <end position="136"/>
    </location>
</feature>
<evidence type="ECO:0000313" key="3">
    <source>
        <dbReference type="Proteomes" id="UP000198287"/>
    </source>
</evidence>
<name>A0A226F522_FOLCA</name>